<dbReference type="RefSeq" id="WP_076165051.1">
    <property type="nucleotide sequence ID" value="NZ_JBEZVB010000043.1"/>
</dbReference>
<gene>
    <name evidence="2" type="ORF">BS329_30645</name>
</gene>
<reference evidence="2 3" key="1">
    <citation type="submission" date="2016-01" db="EMBL/GenBank/DDBJ databases">
        <title>Amycolatopsis coloradensis genome sequencing and assembly.</title>
        <authorList>
            <person name="Mayilraj S."/>
        </authorList>
    </citation>
    <scope>NUCLEOTIDE SEQUENCE [LARGE SCALE GENOMIC DNA]</scope>
    <source>
        <strain evidence="2 3">DSM 44225</strain>
    </source>
</reference>
<proteinExistence type="predicted"/>
<evidence type="ECO:0000313" key="2">
    <source>
        <dbReference type="EMBL" id="OLZ46040.1"/>
    </source>
</evidence>
<dbReference type="Proteomes" id="UP000187486">
    <property type="component" value="Unassembled WGS sequence"/>
</dbReference>
<comment type="caution">
    <text evidence="2">The sequence shown here is derived from an EMBL/GenBank/DDBJ whole genome shotgun (WGS) entry which is preliminary data.</text>
</comment>
<dbReference type="AlphaFoldDB" id="A0A1R0KJ20"/>
<keyword evidence="1" id="KW-1133">Transmembrane helix</keyword>
<name>A0A1R0KJ20_9PSEU</name>
<accession>A0A1R0KJ20</accession>
<dbReference type="STRING" id="76021.BS329_30645"/>
<evidence type="ECO:0000256" key="1">
    <source>
        <dbReference type="SAM" id="Phobius"/>
    </source>
</evidence>
<feature type="transmembrane region" description="Helical" evidence="1">
    <location>
        <begin position="6"/>
        <end position="28"/>
    </location>
</feature>
<evidence type="ECO:0000313" key="3">
    <source>
        <dbReference type="Proteomes" id="UP000187486"/>
    </source>
</evidence>
<keyword evidence="1" id="KW-0472">Membrane</keyword>
<keyword evidence="1" id="KW-0812">Transmembrane</keyword>
<sequence>MTWWQIGVTALVGILATSGAFLGARLGVRANDRATEQRERAARREEWWRRFTWAAELALDESAVKRTAGLSLMMKLARSELAEQDEYRLLDVFHQRVLGDILNSAEKTGQGE</sequence>
<protein>
    <submittedName>
        <fullName evidence="2">Uncharacterized protein</fullName>
    </submittedName>
</protein>
<organism evidence="2 3">
    <name type="scientific">Amycolatopsis coloradensis</name>
    <dbReference type="NCBI Taxonomy" id="76021"/>
    <lineage>
        <taxon>Bacteria</taxon>
        <taxon>Bacillati</taxon>
        <taxon>Actinomycetota</taxon>
        <taxon>Actinomycetes</taxon>
        <taxon>Pseudonocardiales</taxon>
        <taxon>Pseudonocardiaceae</taxon>
        <taxon>Amycolatopsis</taxon>
    </lineage>
</organism>
<keyword evidence="3" id="KW-1185">Reference proteome</keyword>
<dbReference type="OrthoDB" id="3700754at2"/>
<dbReference type="EMBL" id="MQUQ01000018">
    <property type="protein sequence ID" value="OLZ46040.1"/>
    <property type="molecule type" value="Genomic_DNA"/>
</dbReference>